<protein>
    <submittedName>
        <fullName evidence="2">Uncharacterized protein</fullName>
    </submittedName>
</protein>
<name>A0A9P5ZI34_PLEER</name>
<evidence type="ECO:0000256" key="1">
    <source>
        <dbReference type="SAM" id="MobiDB-lite"/>
    </source>
</evidence>
<comment type="caution">
    <text evidence="2">The sequence shown here is derived from an EMBL/GenBank/DDBJ whole genome shotgun (WGS) entry which is preliminary data.</text>
</comment>
<dbReference type="Proteomes" id="UP000807025">
    <property type="component" value="Unassembled WGS sequence"/>
</dbReference>
<feature type="compositionally biased region" description="Basic and acidic residues" evidence="1">
    <location>
        <begin position="247"/>
        <end position="258"/>
    </location>
</feature>
<dbReference type="AlphaFoldDB" id="A0A9P5ZI34"/>
<gene>
    <name evidence="2" type="ORF">BDN71DRAFT_1594280</name>
</gene>
<reference evidence="2" key="1">
    <citation type="submission" date="2020-11" db="EMBL/GenBank/DDBJ databases">
        <authorList>
            <consortium name="DOE Joint Genome Institute"/>
            <person name="Ahrendt S."/>
            <person name="Riley R."/>
            <person name="Andreopoulos W."/>
            <person name="Labutti K."/>
            <person name="Pangilinan J."/>
            <person name="Ruiz-Duenas F.J."/>
            <person name="Barrasa J.M."/>
            <person name="Sanchez-Garcia M."/>
            <person name="Camarero S."/>
            <person name="Miyauchi S."/>
            <person name="Serrano A."/>
            <person name="Linde D."/>
            <person name="Babiker R."/>
            <person name="Drula E."/>
            <person name="Ayuso-Fernandez I."/>
            <person name="Pacheco R."/>
            <person name="Padilla G."/>
            <person name="Ferreira P."/>
            <person name="Barriuso J."/>
            <person name="Kellner H."/>
            <person name="Castanera R."/>
            <person name="Alfaro M."/>
            <person name="Ramirez L."/>
            <person name="Pisabarro A.G."/>
            <person name="Kuo A."/>
            <person name="Tritt A."/>
            <person name="Lipzen A."/>
            <person name="He G."/>
            <person name="Yan M."/>
            <person name="Ng V."/>
            <person name="Cullen D."/>
            <person name="Martin F."/>
            <person name="Rosso M.-N."/>
            <person name="Henrissat B."/>
            <person name="Hibbett D."/>
            <person name="Martinez A.T."/>
            <person name="Grigoriev I.V."/>
        </authorList>
    </citation>
    <scope>NUCLEOTIDE SEQUENCE</scope>
    <source>
        <strain evidence="2">ATCC 90797</strain>
    </source>
</reference>
<feature type="compositionally biased region" description="Polar residues" evidence="1">
    <location>
        <begin position="232"/>
        <end position="246"/>
    </location>
</feature>
<dbReference type="EMBL" id="MU154747">
    <property type="protein sequence ID" value="KAF9487817.1"/>
    <property type="molecule type" value="Genomic_DNA"/>
</dbReference>
<feature type="compositionally biased region" description="Basic and acidic residues" evidence="1">
    <location>
        <begin position="274"/>
        <end position="292"/>
    </location>
</feature>
<feature type="region of interest" description="Disordered" evidence="1">
    <location>
        <begin position="206"/>
        <end position="351"/>
    </location>
</feature>
<evidence type="ECO:0000313" key="2">
    <source>
        <dbReference type="EMBL" id="KAF9487817.1"/>
    </source>
</evidence>
<dbReference type="OrthoDB" id="2855464at2759"/>
<proteinExistence type="predicted"/>
<evidence type="ECO:0000313" key="3">
    <source>
        <dbReference type="Proteomes" id="UP000807025"/>
    </source>
</evidence>
<keyword evidence="3" id="KW-1185">Reference proteome</keyword>
<organism evidence="2 3">
    <name type="scientific">Pleurotus eryngii</name>
    <name type="common">Boletus of the steppes</name>
    <dbReference type="NCBI Taxonomy" id="5323"/>
    <lineage>
        <taxon>Eukaryota</taxon>
        <taxon>Fungi</taxon>
        <taxon>Dikarya</taxon>
        <taxon>Basidiomycota</taxon>
        <taxon>Agaricomycotina</taxon>
        <taxon>Agaricomycetes</taxon>
        <taxon>Agaricomycetidae</taxon>
        <taxon>Agaricales</taxon>
        <taxon>Pleurotineae</taxon>
        <taxon>Pleurotaceae</taxon>
        <taxon>Pleurotus</taxon>
    </lineage>
</organism>
<sequence length="387" mass="43084">MLVPRVDLPPTLLLLATISKPALELAWSDAYQTKMMSPSDRDLHHEAALHGRGVITVPCGRCSFLFYYPEGTPWNIVNDMVNGHWNVCPGSISASVAKSRHAAADPRYPPPFTGARQDNREGSSSNDENDGDPNSKRNRKKNMMDESERKKKLEDDPWALEVTPISVRCGACTRLVSLDKRSRFYPGLWLKHREKCMEIKRLEAIEQEQGDKSESSSAVQSPPKKKAKGLDSTATTPDVTSPASRSTEVRESATRDTARVIFPPSIPTTSPSDDSSRQEVLIESRPTSEGKDPTGSNALYLDDSGGPRFIGKRRRSPSSDSEAETLEDDEKRKAPFSTVDEAYDASYLPQPGKYRHATWRELRSDFRGAYNLRVTDEDNVGGLNRTK</sequence>
<feature type="region of interest" description="Disordered" evidence="1">
    <location>
        <begin position="99"/>
        <end position="153"/>
    </location>
</feature>
<feature type="compositionally biased region" description="Basic and acidic residues" evidence="1">
    <location>
        <begin position="142"/>
        <end position="153"/>
    </location>
</feature>
<accession>A0A9P5ZI34</accession>